<feature type="chain" id="PRO_5017933134" description="Serpin domain-containing protein" evidence="2">
    <location>
        <begin position="23"/>
        <end position="398"/>
    </location>
</feature>
<dbReference type="PANTHER" id="PTHR11461">
    <property type="entry name" value="SERINE PROTEASE INHIBITOR, SERPIN"/>
    <property type="match status" value="1"/>
</dbReference>
<reference evidence="4 5" key="1">
    <citation type="submission" date="2018-03" db="EMBL/GenBank/DDBJ databases">
        <title>Finding Nemo's genes: A chromosome-scale reference assembly of the genome of the orange clownfish Amphiprion percula.</title>
        <authorList>
            <person name="Lehmann R."/>
        </authorList>
    </citation>
    <scope>NUCLEOTIDE SEQUENCE</scope>
</reference>
<dbReference type="Gene3D" id="2.30.39.10">
    <property type="entry name" value="Alpha-1-antitrypsin, domain 1"/>
    <property type="match status" value="1"/>
</dbReference>
<keyword evidence="5" id="KW-1185">Reference proteome</keyword>
<proteinExistence type="inferred from homology"/>
<dbReference type="Ensembl" id="ENSAPET00000024853.1">
    <property type="protein sequence ID" value="ENSAPEP00000024217.1"/>
    <property type="gene ID" value="ENSAPEG00000017231.1"/>
</dbReference>
<dbReference type="SMART" id="SM00093">
    <property type="entry name" value="SERPIN"/>
    <property type="match status" value="1"/>
</dbReference>
<dbReference type="Gene3D" id="3.30.497.10">
    <property type="entry name" value="Antithrombin, subunit I, domain 2"/>
    <property type="match status" value="1"/>
</dbReference>
<dbReference type="GeneTree" id="ENSGT00940000159462"/>
<dbReference type="FunFam" id="2.10.310.10:FF:000001">
    <property type="entry name" value="Serpin family A member 1"/>
    <property type="match status" value="1"/>
</dbReference>
<dbReference type="GO" id="GO:0004867">
    <property type="term" value="F:serine-type endopeptidase inhibitor activity"/>
    <property type="evidence" value="ECO:0007669"/>
    <property type="project" value="InterPro"/>
</dbReference>
<dbReference type="PANTHER" id="PTHR11461:SF191">
    <property type="entry name" value="PROTEIN Z-DEPENDENT PROTEASE INHIBITOR"/>
    <property type="match status" value="1"/>
</dbReference>
<dbReference type="PROSITE" id="PS00284">
    <property type="entry name" value="SERPIN"/>
    <property type="match status" value="1"/>
</dbReference>
<feature type="domain" description="Serpin" evidence="3">
    <location>
        <begin position="41"/>
        <end position="394"/>
    </location>
</feature>
<organism evidence="4 5">
    <name type="scientific">Amphiprion percula</name>
    <name type="common">Orange clownfish</name>
    <name type="synonym">Lutjanus percula</name>
    <dbReference type="NCBI Taxonomy" id="161767"/>
    <lineage>
        <taxon>Eukaryota</taxon>
        <taxon>Metazoa</taxon>
        <taxon>Chordata</taxon>
        <taxon>Craniata</taxon>
        <taxon>Vertebrata</taxon>
        <taxon>Euteleostomi</taxon>
        <taxon>Actinopterygii</taxon>
        <taxon>Neopterygii</taxon>
        <taxon>Teleostei</taxon>
        <taxon>Neoteleostei</taxon>
        <taxon>Acanthomorphata</taxon>
        <taxon>Ovalentaria</taxon>
        <taxon>Pomacentridae</taxon>
        <taxon>Amphiprion</taxon>
    </lineage>
</organism>
<dbReference type="InterPro" id="IPR000215">
    <property type="entry name" value="Serpin_fam"/>
</dbReference>
<evidence type="ECO:0000313" key="4">
    <source>
        <dbReference type="Ensembl" id="ENSAPEP00000024217.1"/>
    </source>
</evidence>
<dbReference type="CDD" id="cd02055">
    <property type="entry name" value="serpinA10_PZI"/>
    <property type="match status" value="1"/>
</dbReference>
<dbReference type="InterPro" id="IPR033835">
    <property type="entry name" value="PZI_serpin_dom"/>
</dbReference>
<sequence>MTPSAPLSLVGLLIILLSLASSQTIDASVKDLSNKNADFAARLYRAVASRTDDNVFLSPFTVSAGLLALLSATNGPTQDQLLQGLTLTGLDPQTIPDVFQNLRNNILQENAGFNFQQGVAVLPAQSFSVSSSYMNLVQNKFRGNAQSLAYTTPSEAIDTINRWVEEKTGNRIQELVSKLDPQTQLLIATAASYQTQFSTTFNSSTTQDERFFVDKYHVVMVPMMFGSGKYFLAYDRSVKAGVLKLPMVNGAAMLVVLPDEDVDITSVEEEVTGEKVRGWIQQLKKTNLEVQLPRFKLQQTYSLKDILQTLDITQVFEDDADTSNMGGAKGPKLTQVYHKAMISVDEQSGDATTGGGATEFRSLPPRLTFNRPFIFIIYHETTNSLMFMGRVNDPSKFQ</sequence>
<dbReference type="SUPFAM" id="SSF56574">
    <property type="entry name" value="Serpins"/>
    <property type="match status" value="1"/>
</dbReference>
<dbReference type="InterPro" id="IPR023795">
    <property type="entry name" value="Serpin_CS"/>
</dbReference>
<reference evidence="4" key="3">
    <citation type="submission" date="2025-09" db="UniProtKB">
        <authorList>
            <consortium name="Ensembl"/>
        </authorList>
    </citation>
    <scope>IDENTIFICATION</scope>
</reference>
<evidence type="ECO:0000313" key="5">
    <source>
        <dbReference type="Proteomes" id="UP000265080"/>
    </source>
</evidence>
<keyword evidence="2" id="KW-0732">Signal</keyword>
<dbReference type="GO" id="GO:0005615">
    <property type="term" value="C:extracellular space"/>
    <property type="evidence" value="ECO:0007669"/>
    <property type="project" value="InterPro"/>
</dbReference>
<evidence type="ECO:0000256" key="2">
    <source>
        <dbReference type="SAM" id="SignalP"/>
    </source>
</evidence>
<dbReference type="PRINTS" id="PR00780">
    <property type="entry name" value="LEUSERPINII"/>
</dbReference>
<evidence type="ECO:0000256" key="1">
    <source>
        <dbReference type="RuleBase" id="RU000411"/>
    </source>
</evidence>
<name>A0A3P8TMD9_AMPPE</name>
<dbReference type="InterPro" id="IPR036186">
    <property type="entry name" value="Serpin_sf"/>
</dbReference>
<dbReference type="InterPro" id="IPR042185">
    <property type="entry name" value="Serpin_sf_2"/>
</dbReference>
<dbReference type="GO" id="GO:0007596">
    <property type="term" value="P:blood coagulation"/>
    <property type="evidence" value="ECO:0007669"/>
    <property type="project" value="InterPro"/>
</dbReference>
<dbReference type="Proteomes" id="UP000265080">
    <property type="component" value="Chromosome 11"/>
</dbReference>
<evidence type="ECO:0000259" key="3">
    <source>
        <dbReference type="SMART" id="SM00093"/>
    </source>
</evidence>
<dbReference type="STRING" id="161767.ENSAPEP00000024217"/>
<dbReference type="Pfam" id="PF00079">
    <property type="entry name" value="Serpin"/>
    <property type="match status" value="1"/>
</dbReference>
<feature type="signal peptide" evidence="2">
    <location>
        <begin position="1"/>
        <end position="22"/>
    </location>
</feature>
<accession>A0A3P8TMD9</accession>
<reference evidence="4" key="2">
    <citation type="submission" date="2025-08" db="UniProtKB">
        <authorList>
            <consortium name="Ensembl"/>
        </authorList>
    </citation>
    <scope>IDENTIFICATION</scope>
</reference>
<dbReference type="OMA" id="LTQVYHK"/>
<dbReference type="AlphaFoldDB" id="A0A3P8TMD9"/>
<dbReference type="InterPro" id="IPR023796">
    <property type="entry name" value="Serpin_dom"/>
</dbReference>
<protein>
    <recommendedName>
        <fullName evidence="3">Serpin domain-containing protein</fullName>
    </recommendedName>
</protein>
<comment type="similarity">
    <text evidence="1">Belongs to the serpin family.</text>
</comment>
<dbReference type="InterPro" id="IPR042178">
    <property type="entry name" value="Serpin_sf_1"/>
</dbReference>